<dbReference type="Proteomes" id="UP001403385">
    <property type="component" value="Unassembled WGS sequence"/>
</dbReference>
<organism evidence="1 2">
    <name type="scientific">Rapidithrix thailandica</name>
    <dbReference type="NCBI Taxonomy" id="413964"/>
    <lineage>
        <taxon>Bacteria</taxon>
        <taxon>Pseudomonadati</taxon>
        <taxon>Bacteroidota</taxon>
        <taxon>Cytophagia</taxon>
        <taxon>Cytophagales</taxon>
        <taxon>Flammeovirgaceae</taxon>
        <taxon>Rapidithrix</taxon>
    </lineage>
</organism>
<keyword evidence="1" id="KW-0808">Transferase</keyword>
<name>A0AAW9RYV6_9BACT</name>
<dbReference type="Pfam" id="PF19788">
    <property type="entry name" value="DUF6272"/>
    <property type="match status" value="1"/>
</dbReference>
<protein>
    <submittedName>
        <fullName evidence="1">SiaB family protein kinase</fullName>
    </submittedName>
</protein>
<proteinExistence type="predicted"/>
<sequence length="185" mass="21115">MTSSIQNLSLYDYYNFTNRSSVVISYKGPITDVLMAEISRDIRDKFSDNPRVSRKVFSVFMELAQNMLFYSSEKVFFANRKDSVGTLLLTDSDNAYKFSCGNLVKNEYVDELLSNCAIINSLDKEELRKYKREQRNKPQGERSKGAGIGLIHVALLTGQPLDIEVREVDNDYSFFSLTVTITKTV</sequence>
<reference evidence="1 2" key="1">
    <citation type="submission" date="2024-04" db="EMBL/GenBank/DDBJ databases">
        <title>Novel genus in family Flammeovirgaceae.</title>
        <authorList>
            <person name="Nguyen T.H."/>
            <person name="Vuong T.Q."/>
            <person name="Le H."/>
            <person name="Kim S.-G."/>
        </authorList>
    </citation>
    <scope>NUCLEOTIDE SEQUENCE [LARGE SCALE GENOMIC DNA]</scope>
    <source>
        <strain evidence="1 2">JCM 23209</strain>
    </source>
</reference>
<evidence type="ECO:0000313" key="1">
    <source>
        <dbReference type="EMBL" id="MEN7546592.1"/>
    </source>
</evidence>
<gene>
    <name evidence="1" type="ORF">AAG747_01655</name>
</gene>
<dbReference type="InterPro" id="IPR046239">
    <property type="entry name" value="DUF6272"/>
</dbReference>
<dbReference type="RefSeq" id="WP_346819376.1">
    <property type="nucleotide sequence ID" value="NZ_JBDKWZ010000001.1"/>
</dbReference>
<evidence type="ECO:0000313" key="2">
    <source>
        <dbReference type="Proteomes" id="UP001403385"/>
    </source>
</evidence>
<comment type="caution">
    <text evidence="1">The sequence shown here is derived from an EMBL/GenBank/DDBJ whole genome shotgun (WGS) entry which is preliminary data.</text>
</comment>
<dbReference type="EMBL" id="JBDKWZ010000001">
    <property type="protein sequence ID" value="MEN7546592.1"/>
    <property type="molecule type" value="Genomic_DNA"/>
</dbReference>
<keyword evidence="1" id="KW-0418">Kinase</keyword>
<dbReference type="AlphaFoldDB" id="A0AAW9RYV6"/>
<dbReference type="GO" id="GO:0016301">
    <property type="term" value="F:kinase activity"/>
    <property type="evidence" value="ECO:0007669"/>
    <property type="project" value="UniProtKB-KW"/>
</dbReference>
<dbReference type="NCBIfam" id="NF038262">
    <property type="entry name" value="SiaB_fam_kinase"/>
    <property type="match status" value="1"/>
</dbReference>
<keyword evidence="2" id="KW-1185">Reference proteome</keyword>
<accession>A0AAW9RYV6</accession>